<comment type="caution">
    <text evidence="3">The sequence shown here is derived from an EMBL/GenBank/DDBJ whole genome shotgun (WGS) entry which is preliminary data.</text>
</comment>
<dbReference type="Proteomes" id="UP001526246">
    <property type="component" value="Unassembled WGS sequence"/>
</dbReference>
<evidence type="ECO:0000259" key="2">
    <source>
        <dbReference type="Pfam" id="PF20057"/>
    </source>
</evidence>
<organism evidence="3 4">
    <name type="scientific">Sphingomonas arvum</name>
    <dbReference type="NCBI Taxonomy" id="2992113"/>
    <lineage>
        <taxon>Bacteria</taxon>
        <taxon>Pseudomonadati</taxon>
        <taxon>Pseudomonadota</taxon>
        <taxon>Alphaproteobacteria</taxon>
        <taxon>Sphingomonadales</taxon>
        <taxon>Sphingomonadaceae</taxon>
        <taxon>Sphingomonas</taxon>
    </lineage>
</organism>
<evidence type="ECO:0000313" key="3">
    <source>
        <dbReference type="EMBL" id="MCW3798605.1"/>
    </source>
</evidence>
<name>A0ABT3JHP8_9SPHN</name>
<dbReference type="EMBL" id="JAPDOB010000002">
    <property type="protein sequence ID" value="MCW3798605.1"/>
    <property type="molecule type" value="Genomic_DNA"/>
</dbReference>
<proteinExistence type="predicted"/>
<keyword evidence="4" id="KW-1185">Reference proteome</keyword>
<dbReference type="InterPro" id="IPR045599">
    <property type="entry name" value="DUF6456"/>
</dbReference>
<sequence>MAAIQNRVLEERAFDGEHQRSRSAKSRRTVSVNTVESPLGWLFARGHLTQRQHDAGEQLRLDWERAQLSPRVTMRWDPAPVAKSRGGSAGALEPAESQLKAKQRFDDALSAAGPGLTDILWRVVCAGEGMRDAETALGWPARAGKLVLTIALDRVADYYRLR</sequence>
<gene>
    <name evidence="3" type="ORF">OMW55_12390</name>
</gene>
<dbReference type="Pfam" id="PF20057">
    <property type="entry name" value="DUF6456"/>
    <property type="match status" value="1"/>
</dbReference>
<evidence type="ECO:0000313" key="4">
    <source>
        <dbReference type="Proteomes" id="UP001526246"/>
    </source>
</evidence>
<accession>A0ABT3JHP8</accession>
<evidence type="ECO:0000256" key="1">
    <source>
        <dbReference type="SAM" id="MobiDB-lite"/>
    </source>
</evidence>
<feature type="domain" description="DUF6456" evidence="2">
    <location>
        <begin position="31"/>
        <end position="160"/>
    </location>
</feature>
<feature type="region of interest" description="Disordered" evidence="1">
    <location>
        <begin position="78"/>
        <end position="97"/>
    </location>
</feature>
<reference evidence="3 4" key="1">
    <citation type="submission" date="2022-10" db="EMBL/GenBank/DDBJ databases">
        <title>Sphingomonas sp.</title>
        <authorList>
            <person name="Jin C."/>
        </authorList>
    </citation>
    <scope>NUCLEOTIDE SEQUENCE [LARGE SCALE GENOMIC DNA]</scope>
    <source>
        <strain evidence="3 4">BN140010</strain>
    </source>
</reference>
<protein>
    <submittedName>
        <fullName evidence="3">DUF6456 domain-containing protein</fullName>
    </submittedName>
</protein>
<dbReference type="RefSeq" id="WP_264883531.1">
    <property type="nucleotide sequence ID" value="NZ_JAPDOB010000002.1"/>
</dbReference>